<comment type="caution">
    <text evidence="2">The sequence shown here is derived from an EMBL/GenBank/DDBJ whole genome shotgun (WGS) entry which is preliminary data.</text>
</comment>
<proteinExistence type="predicted"/>
<name>A0ABP5I2A9_9ACTN</name>
<dbReference type="Proteomes" id="UP001500897">
    <property type="component" value="Unassembled WGS sequence"/>
</dbReference>
<dbReference type="Gene3D" id="3.90.79.10">
    <property type="entry name" value="Nucleoside Triphosphate Pyrophosphohydrolase"/>
    <property type="match status" value="1"/>
</dbReference>
<evidence type="ECO:0000313" key="2">
    <source>
        <dbReference type="EMBL" id="GAA2090188.1"/>
    </source>
</evidence>
<evidence type="ECO:0000313" key="3">
    <source>
        <dbReference type="Proteomes" id="UP001500897"/>
    </source>
</evidence>
<accession>A0ABP5I2A9</accession>
<reference evidence="3" key="1">
    <citation type="journal article" date="2019" name="Int. J. Syst. Evol. Microbiol.">
        <title>The Global Catalogue of Microorganisms (GCM) 10K type strain sequencing project: providing services to taxonomists for standard genome sequencing and annotation.</title>
        <authorList>
            <consortium name="The Broad Institute Genomics Platform"/>
            <consortium name="The Broad Institute Genome Sequencing Center for Infectious Disease"/>
            <person name="Wu L."/>
            <person name="Ma J."/>
        </authorList>
    </citation>
    <scope>NUCLEOTIDE SEQUENCE [LARGE SCALE GENOMIC DNA]</scope>
    <source>
        <strain evidence="3">JCM 14559</strain>
    </source>
</reference>
<dbReference type="SUPFAM" id="SSF55811">
    <property type="entry name" value="Nudix"/>
    <property type="match status" value="1"/>
</dbReference>
<dbReference type="InterPro" id="IPR000086">
    <property type="entry name" value="NUDIX_hydrolase_dom"/>
</dbReference>
<dbReference type="InterPro" id="IPR015797">
    <property type="entry name" value="NUDIX_hydrolase-like_dom_sf"/>
</dbReference>
<keyword evidence="3" id="KW-1185">Reference proteome</keyword>
<dbReference type="PROSITE" id="PS51462">
    <property type="entry name" value="NUDIX"/>
    <property type="match status" value="1"/>
</dbReference>
<evidence type="ECO:0000259" key="1">
    <source>
        <dbReference type="PROSITE" id="PS51462"/>
    </source>
</evidence>
<feature type="domain" description="Nudix hydrolase" evidence="1">
    <location>
        <begin position="21"/>
        <end position="150"/>
    </location>
</feature>
<dbReference type="Pfam" id="PF00293">
    <property type="entry name" value="NUDIX"/>
    <property type="match status" value="1"/>
</dbReference>
<sequence length="173" mass="18909">MDGADRRVATGVRGRRPLDGLFHRVAATVVHDGRGRVLVYRRPDLARVLPGHHDVLVGGSVRSGESYLDAAVRELAEEFAVSARPEESWREPRDSPDGPCRLAVHHWRLPADARLAPLDAEVAWHALRPLEELLARPPRPFNPVGRDALLRLARLGVLGTPGVPSVPGVPVPQ</sequence>
<organism evidence="2 3">
    <name type="scientific">Kitasatospora saccharophila</name>
    <dbReference type="NCBI Taxonomy" id="407973"/>
    <lineage>
        <taxon>Bacteria</taxon>
        <taxon>Bacillati</taxon>
        <taxon>Actinomycetota</taxon>
        <taxon>Actinomycetes</taxon>
        <taxon>Kitasatosporales</taxon>
        <taxon>Streptomycetaceae</taxon>
        <taxon>Kitasatospora</taxon>
    </lineage>
</organism>
<dbReference type="EMBL" id="BAAANS010000006">
    <property type="protein sequence ID" value="GAA2090188.1"/>
    <property type="molecule type" value="Genomic_DNA"/>
</dbReference>
<gene>
    <name evidence="2" type="ORF">GCM10009759_13560</name>
</gene>
<protein>
    <submittedName>
        <fullName evidence="2">NUDIX domain-containing protein</fullName>
    </submittedName>
</protein>